<dbReference type="EMBL" id="CAUYUE010000001">
    <property type="protein sequence ID" value="CAK0737225.1"/>
    <property type="molecule type" value="Genomic_DNA"/>
</dbReference>
<evidence type="ECO:0000256" key="1">
    <source>
        <dbReference type="SAM" id="Coils"/>
    </source>
</evidence>
<evidence type="ECO:0000259" key="3">
    <source>
        <dbReference type="PROSITE" id="PS50217"/>
    </source>
</evidence>
<organism evidence="4 5">
    <name type="scientific">Coccomyxa viridis</name>
    <dbReference type="NCBI Taxonomy" id="1274662"/>
    <lineage>
        <taxon>Eukaryota</taxon>
        <taxon>Viridiplantae</taxon>
        <taxon>Chlorophyta</taxon>
        <taxon>core chlorophytes</taxon>
        <taxon>Trebouxiophyceae</taxon>
        <taxon>Trebouxiophyceae incertae sedis</taxon>
        <taxon>Coccomyxaceae</taxon>
        <taxon>Coccomyxa</taxon>
    </lineage>
</organism>
<accession>A0AAV1HVJ5</accession>
<dbReference type="Gene3D" id="1.20.5.170">
    <property type="match status" value="1"/>
</dbReference>
<feature type="region of interest" description="Disordered" evidence="2">
    <location>
        <begin position="117"/>
        <end position="151"/>
    </location>
</feature>
<feature type="compositionally biased region" description="Basic and acidic residues" evidence="2">
    <location>
        <begin position="131"/>
        <end position="144"/>
    </location>
</feature>
<dbReference type="InterPro" id="IPR046347">
    <property type="entry name" value="bZIP_sf"/>
</dbReference>
<keyword evidence="1" id="KW-0175">Coiled coil</keyword>
<comment type="caution">
    <text evidence="4">The sequence shown here is derived from an EMBL/GenBank/DDBJ whole genome shotgun (WGS) entry which is preliminary data.</text>
</comment>
<dbReference type="PROSITE" id="PS50217">
    <property type="entry name" value="BZIP"/>
    <property type="match status" value="1"/>
</dbReference>
<dbReference type="Proteomes" id="UP001314263">
    <property type="component" value="Unassembled WGS sequence"/>
</dbReference>
<reference evidence="4 5" key="1">
    <citation type="submission" date="2023-10" db="EMBL/GenBank/DDBJ databases">
        <authorList>
            <person name="Maclean D."/>
            <person name="Macfadyen A."/>
        </authorList>
    </citation>
    <scope>NUCLEOTIDE SEQUENCE [LARGE SCALE GENOMIC DNA]</scope>
</reference>
<evidence type="ECO:0000313" key="4">
    <source>
        <dbReference type="EMBL" id="CAK0737225.1"/>
    </source>
</evidence>
<feature type="region of interest" description="Disordered" evidence="2">
    <location>
        <begin position="214"/>
        <end position="233"/>
    </location>
</feature>
<dbReference type="Pfam" id="PF00170">
    <property type="entry name" value="bZIP_1"/>
    <property type="match status" value="1"/>
</dbReference>
<evidence type="ECO:0000313" key="5">
    <source>
        <dbReference type="Proteomes" id="UP001314263"/>
    </source>
</evidence>
<dbReference type="SUPFAM" id="SSF57959">
    <property type="entry name" value="Leucine zipper domain"/>
    <property type="match status" value="1"/>
</dbReference>
<name>A0AAV1HVJ5_9CHLO</name>
<proteinExistence type="predicted"/>
<feature type="compositionally biased region" description="Low complexity" evidence="2">
    <location>
        <begin position="220"/>
        <end position="233"/>
    </location>
</feature>
<dbReference type="SMART" id="SM00338">
    <property type="entry name" value="BRLZ"/>
    <property type="match status" value="1"/>
</dbReference>
<evidence type="ECO:0000256" key="2">
    <source>
        <dbReference type="SAM" id="MobiDB-lite"/>
    </source>
</evidence>
<dbReference type="AlphaFoldDB" id="A0AAV1HVJ5"/>
<keyword evidence="5" id="KW-1185">Reference proteome</keyword>
<gene>
    <name evidence="4" type="ORF">CVIRNUC_000876</name>
</gene>
<dbReference type="GO" id="GO:0003700">
    <property type="term" value="F:DNA-binding transcription factor activity"/>
    <property type="evidence" value="ECO:0007669"/>
    <property type="project" value="InterPro"/>
</dbReference>
<protein>
    <recommendedName>
        <fullName evidence="3">BZIP domain-containing protein</fullName>
    </recommendedName>
</protein>
<dbReference type="InterPro" id="IPR004827">
    <property type="entry name" value="bZIP"/>
</dbReference>
<feature type="coiled-coil region" evidence="1">
    <location>
        <begin position="158"/>
        <end position="192"/>
    </location>
</feature>
<dbReference type="PROSITE" id="PS00036">
    <property type="entry name" value="BZIP_BASIC"/>
    <property type="match status" value="1"/>
</dbReference>
<feature type="domain" description="BZIP" evidence="3">
    <location>
        <begin position="133"/>
        <end position="196"/>
    </location>
</feature>
<sequence>MDHARSGSGGGLPPQLDPGFLEQMSRAQSSGQFFPGDLRLQPQPSNLREREYAVGGSQLNMPPLGPAYLPQPANLAHAYAPMDHARTEQQLAELFSSQLDLFGPPLGHPLYRHAPSEEQYLGDGCSGPQEGEEKPRSKMQEKNRRAQRRFRERQKTKFVELNTRVEELEGVISELLSEKTKLEDRTSFLEKALESRSSSCETDVSSVLPATSQDAIDRQAPSTPSAQLPASASAGSLALPEGMTLEDIAEGSIRFFNDDLCLSIPFKGNHFMSIEAIKSLTPRDVIHLYECYVEQLQRCLQLEASDQPSASASVGVVKLANEIGTLLLRRWALNPVLMRQLFQQLNGTDRVKQDVYGRIAGAMRMPAEQRRNFVAVNKSFQARRQVLLDQRQAIYARLQRQSTRYNNAEDTIAEFLKAHDAMNTLKTNLRQEHWETLSWGSTCHQLLTPWQLATLLVEAHPQWYDLLALSSALEEREVEEASRGPSAAPGTPL</sequence>